<accession>A0A4Q0VT78</accession>
<evidence type="ECO:0000256" key="1">
    <source>
        <dbReference type="SAM" id="MobiDB-lite"/>
    </source>
</evidence>
<sequence length="260" mass="29516">MRIRKYRKKYRKVVIGIQILLLWYILVLSGIQLNSFTNAAFNDVETIPFTLRASWDVEEETPNGWASLEFISIKGDCNEIIAILKNGKDSKAMPEERKYEVWWAKTGNDLNNNKGELVGSGTFNLGTDEKIELSHSPKKSGNYRFIAYQEEGKPGQPITRIDIEIELTNCEERGNPPKGKGPKTKSEELSESLDLVEETIKNEDKQVEKEVNEEPNVSTIESNKETEVTSSKIIESEEESVENNIESEDKNLEIKNTVGD</sequence>
<protein>
    <recommendedName>
        <fullName evidence="5">Amyloid fiber anchoring/assembly protein TapA</fullName>
    </recommendedName>
</protein>
<keyword evidence="2" id="KW-0812">Transmembrane</keyword>
<keyword evidence="2" id="KW-0472">Membrane</keyword>
<evidence type="ECO:0008006" key="5">
    <source>
        <dbReference type="Google" id="ProtNLM"/>
    </source>
</evidence>
<feature type="compositionally biased region" description="Basic and acidic residues" evidence="1">
    <location>
        <begin position="198"/>
        <end position="212"/>
    </location>
</feature>
<feature type="transmembrane region" description="Helical" evidence="2">
    <location>
        <begin position="12"/>
        <end position="31"/>
    </location>
</feature>
<keyword evidence="4" id="KW-1185">Reference proteome</keyword>
<evidence type="ECO:0000256" key="2">
    <source>
        <dbReference type="SAM" id="Phobius"/>
    </source>
</evidence>
<feature type="region of interest" description="Disordered" evidence="1">
    <location>
        <begin position="170"/>
        <end position="260"/>
    </location>
</feature>
<dbReference type="EMBL" id="QOUX01000032">
    <property type="protein sequence ID" value="RXJ01756.1"/>
    <property type="molecule type" value="Genomic_DNA"/>
</dbReference>
<dbReference type="Proteomes" id="UP000290649">
    <property type="component" value="Unassembled WGS sequence"/>
</dbReference>
<evidence type="ECO:0000313" key="4">
    <source>
        <dbReference type="Proteomes" id="UP000290649"/>
    </source>
</evidence>
<dbReference type="AlphaFoldDB" id="A0A4Q0VT78"/>
<proteinExistence type="predicted"/>
<organism evidence="3 4">
    <name type="scientific">Anaerobacillus alkaliphilus</name>
    <dbReference type="NCBI Taxonomy" id="1548597"/>
    <lineage>
        <taxon>Bacteria</taxon>
        <taxon>Bacillati</taxon>
        <taxon>Bacillota</taxon>
        <taxon>Bacilli</taxon>
        <taxon>Bacillales</taxon>
        <taxon>Bacillaceae</taxon>
        <taxon>Anaerobacillus</taxon>
    </lineage>
</organism>
<keyword evidence="2" id="KW-1133">Transmembrane helix</keyword>
<gene>
    <name evidence="3" type="ORF">DS745_09775</name>
</gene>
<evidence type="ECO:0000313" key="3">
    <source>
        <dbReference type="EMBL" id="RXJ01756.1"/>
    </source>
</evidence>
<reference evidence="3 4" key="1">
    <citation type="journal article" date="2019" name="Int. J. Syst. Evol. Microbiol.">
        <title>Anaerobacillus alkaliphilus sp. nov., a novel alkaliphilic and moderately halophilic bacterium.</title>
        <authorList>
            <person name="Borsodi A.K."/>
            <person name="Aszalos J.M."/>
            <person name="Bihari P."/>
            <person name="Nagy I."/>
            <person name="Schumann P."/>
            <person name="Sproer C."/>
            <person name="Kovacs A.L."/>
            <person name="Boka K."/>
            <person name="Dobosy P."/>
            <person name="Ovari M."/>
            <person name="Szili-Kovacs T."/>
            <person name="Toth E."/>
        </authorList>
    </citation>
    <scope>NUCLEOTIDE SEQUENCE [LARGE SCALE GENOMIC DNA]</scope>
    <source>
        <strain evidence="3 4">B16-10</strain>
    </source>
</reference>
<name>A0A4Q0VT78_9BACI</name>
<comment type="caution">
    <text evidence="3">The sequence shown here is derived from an EMBL/GenBank/DDBJ whole genome shotgun (WGS) entry which is preliminary data.</text>
</comment>